<dbReference type="InterPro" id="IPR029441">
    <property type="entry name" value="Cass2"/>
</dbReference>
<organism evidence="2 3">
    <name type="scientific">Aquimarina aggregata</name>
    <dbReference type="NCBI Taxonomy" id="1642818"/>
    <lineage>
        <taxon>Bacteria</taxon>
        <taxon>Pseudomonadati</taxon>
        <taxon>Bacteroidota</taxon>
        <taxon>Flavobacteriia</taxon>
        <taxon>Flavobacteriales</taxon>
        <taxon>Flavobacteriaceae</taxon>
        <taxon>Aquimarina</taxon>
    </lineage>
</organism>
<evidence type="ECO:0000259" key="1">
    <source>
        <dbReference type="SMART" id="SM00871"/>
    </source>
</evidence>
<dbReference type="AlphaFoldDB" id="A0A163AFJ3"/>
<feature type="domain" description="AraC effector-binding" evidence="1">
    <location>
        <begin position="1"/>
        <end position="152"/>
    </location>
</feature>
<evidence type="ECO:0000313" key="2">
    <source>
        <dbReference type="EMBL" id="KZS40512.1"/>
    </source>
</evidence>
<proteinExistence type="predicted"/>
<accession>A0A163AFJ3</accession>
<dbReference type="InterPro" id="IPR011256">
    <property type="entry name" value="Reg_factor_effector_dom_sf"/>
</dbReference>
<keyword evidence="3" id="KW-1185">Reference proteome</keyword>
<dbReference type="SUPFAM" id="SSF55136">
    <property type="entry name" value="Probable bacterial effector-binding domain"/>
    <property type="match status" value="1"/>
</dbReference>
<name>A0A163AFJ3_9FLAO</name>
<reference evidence="2 3" key="1">
    <citation type="submission" date="2016-01" db="EMBL/GenBank/DDBJ databases">
        <title>The draft genome sequence of Aquimarina sp. RZW4-3-2.</title>
        <authorList>
            <person name="Wang Y."/>
        </authorList>
    </citation>
    <scope>NUCLEOTIDE SEQUENCE [LARGE SCALE GENOMIC DNA]</scope>
    <source>
        <strain evidence="2 3">RZW4-3-2</strain>
    </source>
</reference>
<comment type="caution">
    <text evidence="2">The sequence shown here is derived from an EMBL/GenBank/DDBJ whole genome shotgun (WGS) entry which is preliminary data.</text>
</comment>
<dbReference type="Proteomes" id="UP000076715">
    <property type="component" value="Unassembled WGS sequence"/>
</dbReference>
<dbReference type="PANTHER" id="PTHR36444:SF2">
    <property type="entry name" value="TRANSCRIPTIONAL REGULATOR PROTEIN YOBU-RELATED"/>
    <property type="match status" value="1"/>
</dbReference>
<dbReference type="InterPro" id="IPR053182">
    <property type="entry name" value="YobU-like_regulator"/>
</dbReference>
<sequence>MTKVKLQPFSVIGISVRTTNKNNQATHDIPALWNTFMSENTIDKIPNRLEDSIYALYTDYESDYTEGYTTVLGCKVENLDNIPDGMTGIEINKNTYSRFTAEGDLTKGVIYEKWGEIWNSNLNRDYTTDFEVYGEEAQNPTDAIVDIFIGVA</sequence>
<dbReference type="InterPro" id="IPR010499">
    <property type="entry name" value="AraC_E-bd"/>
</dbReference>
<protein>
    <submittedName>
        <fullName evidence="2">Transcriptional regulator</fullName>
    </submittedName>
</protein>
<dbReference type="Pfam" id="PF14526">
    <property type="entry name" value="Cass2"/>
    <property type="match status" value="1"/>
</dbReference>
<dbReference type="EMBL" id="LQRT01000013">
    <property type="protein sequence ID" value="KZS40512.1"/>
    <property type="molecule type" value="Genomic_DNA"/>
</dbReference>
<dbReference type="SMART" id="SM00871">
    <property type="entry name" value="AraC_E_bind"/>
    <property type="match status" value="1"/>
</dbReference>
<dbReference type="OrthoDB" id="9801008at2"/>
<dbReference type="RefSeq" id="WP_066314094.1">
    <property type="nucleotide sequence ID" value="NZ_CANLSS010000013.1"/>
</dbReference>
<dbReference type="Gene3D" id="3.20.80.10">
    <property type="entry name" value="Regulatory factor, effector binding domain"/>
    <property type="match status" value="1"/>
</dbReference>
<evidence type="ECO:0000313" key="3">
    <source>
        <dbReference type="Proteomes" id="UP000076715"/>
    </source>
</evidence>
<dbReference type="PANTHER" id="PTHR36444">
    <property type="entry name" value="TRANSCRIPTIONAL REGULATOR PROTEIN YOBU-RELATED"/>
    <property type="match status" value="1"/>
</dbReference>
<dbReference type="STRING" id="1642818.AWE51_06045"/>
<gene>
    <name evidence="2" type="ORF">AWE51_06045</name>
</gene>